<evidence type="ECO:0000256" key="7">
    <source>
        <dbReference type="SAM" id="MobiDB-lite"/>
    </source>
</evidence>
<dbReference type="InterPro" id="IPR049142">
    <property type="entry name" value="MS_channel_1st"/>
</dbReference>
<dbReference type="InterPro" id="IPR010920">
    <property type="entry name" value="LSM_dom_sf"/>
</dbReference>
<dbReference type="InterPro" id="IPR057485">
    <property type="entry name" value="YbiO-like_TM1"/>
</dbReference>
<comment type="subcellular location">
    <subcellularLocation>
        <location evidence="1">Cell membrane</location>
        <topology evidence="1">Multi-pass membrane protein</topology>
    </subcellularLocation>
</comment>
<dbReference type="GO" id="GO:0008381">
    <property type="term" value="F:mechanosensitive monoatomic ion channel activity"/>
    <property type="evidence" value="ECO:0007669"/>
    <property type="project" value="InterPro"/>
</dbReference>
<feature type="transmembrane region" description="Helical" evidence="8">
    <location>
        <begin position="417"/>
        <end position="440"/>
    </location>
</feature>
<dbReference type="SUPFAM" id="SSF82689">
    <property type="entry name" value="Mechanosensitive channel protein MscS (YggB), C-terminal domain"/>
    <property type="match status" value="1"/>
</dbReference>
<feature type="transmembrane region" description="Helical" evidence="8">
    <location>
        <begin position="209"/>
        <end position="230"/>
    </location>
</feature>
<accession>A0A4Z0W343</accession>
<dbReference type="Pfam" id="PF25392">
    <property type="entry name" value="MS_channel_TM1"/>
    <property type="match status" value="1"/>
</dbReference>
<evidence type="ECO:0000259" key="12">
    <source>
        <dbReference type="Pfam" id="PF25392"/>
    </source>
</evidence>
<evidence type="ECO:0000256" key="4">
    <source>
        <dbReference type="ARBA" id="ARBA00022692"/>
    </source>
</evidence>
<proteinExistence type="inferred from homology"/>
<dbReference type="Pfam" id="PF21088">
    <property type="entry name" value="MS_channel_1st"/>
    <property type="match status" value="1"/>
</dbReference>
<feature type="transmembrane region" description="Helical" evidence="8">
    <location>
        <begin position="361"/>
        <end position="384"/>
    </location>
</feature>
<keyword evidence="14" id="KW-1185">Reference proteome</keyword>
<dbReference type="Gene3D" id="1.10.287.1260">
    <property type="match status" value="1"/>
</dbReference>
<dbReference type="EMBL" id="SRMF01000010">
    <property type="protein sequence ID" value="TGG91117.1"/>
    <property type="molecule type" value="Genomic_DNA"/>
</dbReference>
<keyword evidence="3" id="KW-1003">Cell membrane</keyword>
<feature type="region of interest" description="Disordered" evidence="7">
    <location>
        <begin position="713"/>
        <end position="759"/>
    </location>
</feature>
<organism evidence="13 14">
    <name type="scientific">Natronospirillum operosum</name>
    <dbReference type="NCBI Taxonomy" id="2759953"/>
    <lineage>
        <taxon>Bacteria</taxon>
        <taxon>Pseudomonadati</taxon>
        <taxon>Pseudomonadota</taxon>
        <taxon>Gammaproteobacteria</taxon>
        <taxon>Oceanospirillales</taxon>
        <taxon>Natronospirillaceae</taxon>
        <taxon>Natronospirillum</taxon>
    </lineage>
</organism>
<evidence type="ECO:0000313" key="14">
    <source>
        <dbReference type="Proteomes" id="UP000297475"/>
    </source>
</evidence>
<dbReference type="InterPro" id="IPR023408">
    <property type="entry name" value="MscS_beta-dom_sf"/>
</dbReference>
<feature type="transmembrane region" description="Helical" evidence="8">
    <location>
        <begin position="116"/>
        <end position="140"/>
    </location>
</feature>
<dbReference type="RefSeq" id="WP_135484539.1">
    <property type="nucleotide sequence ID" value="NZ_SRMF01000010.1"/>
</dbReference>
<reference evidence="13 14" key="1">
    <citation type="submission" date="2019-04" db="EMBL/GenBank/DDBJ databases">
        <title>Natronospirillum operosus gen. nov., sp. nov., a haloalkaliphilic satellite isolated from decaying biomass of laboratory culture of cyanobacterium Geitlerinema sp. and proposal of Natronospirillaceae fam. nov. and Saccharospirillaceae fam. nov.</title>
        <authorList>
            <person name="Kevbrin V."/>
            <person name="Boltyanskaya Y."/>
            <person name="Koziaeva V."/>
            <person name="Grouzdev D.S."/>
            <person name="Park M."/>
            <person name="Cho J."/>
        </authorList>
    </citation>
    <scope>NUCLEOTIDE SEQUENCE [LARGE SCALE GENOMIC DNA]</scope>
    <source>
        <strain evidence="13 14">G-116</strain>
    </source>
</reference>
<dbReference type="Pfam" id="PF21082">
    <property type="entry name" value="MS_channel_3rd"/>
    <property type="match status" value="1"/>
</dbReference>
<evidence type="ECO:0000256" key="6">
    <source>
        <dbReference type="ARBA" id="ARBA00023136"/>
    </source>
</evidence>
<feature type="domain" description="Mechanosensitive ion channel transmembrane helices 2/3" evidence="11">
    <location>
        <begin position="501"/>
        <end position="540"/>
    </location>
</feature>
<dbReference type="InterPro" id="IPR049278">
    <property type="entry name" value="MS_channel_C"/>
</dbReference>
<keyword evidence="5 8" id="KW-1133">Transmembrane helix</keyword>
<evidence type="ECO:0000256" key="1">
    <source>
        <dbReference type="ARBA" id="ARBA00004651"/>
    </source>
</evidence>
<dbReference type="Pfam" id="PF00924">
    <property type="entry name" value="MS_channel_2nd"/>
    <property type="match status" value="1"/>
</dbReference>
<dbReference type="GO" id="GO:0005886">
    <property type="term" value="C:plasma membrane"/>
    <property type="evidence" value="ECO:0007669"/>
    <property type="project" value="UniProtKB-SubCell"/>
</dbReference>
<evidence type="ECO:0000259" key="11">
    <source>
        <dbReference type="Pfam" id="PF21088"/>
    </source>
</evidence>
<evidence type="ECO:0000256" key="5">
    <source>
        <dbReference type="ARBA" id="ARBA00022989"/>
    </source>
</evidence>
<feature type="transmembrane region" description="Helical" evidence="8">
    <location>
        <begin position="493"/>
        <end position="515"/>
    </location>
</feature>
<dbReference type="PANTHER" id="PTHR30460">
    <property type="entry name" value="MODERATE CONDUCTANCE MECHANOSENSITIVE CHANNEL YBIO"/>
    <property type="match status" value="1"/>
</dbReference>
<dbReference type="Gene3D" id="3.30.70.100">
    <property type="match status" value="1"/>
</dbReference>
<feature type="domain" description="Moderate conductance mechanosensitive channel YbiO-like transmembrane helix 1" evidence="12">
    <location>
        <begin position="361"/>
        <end position="439"/>
    </location>
</feature>
<feature type="transmembrane region" description="Helical" evidence="8">
    <location>
        <begin position="452"/>
        <end position="473"/>
    </location>
</feature>
<feature type="transmembrane region" description="Helical" evidence="8">
    <location>
        <begin position="276"/>
        <end position="299"/>
    </location>
</feature>
<feature type="transmembrane region" description="Helical" evidence="8">
    <location>
        <begin position="169"/>
        <end position="197"/>
    </location>
</feature>
<evidence type="ECO:0000259" key="10">
    <source>
        <dbReference type="Pfam" id="PF21082"/>
    </source>
</evidence>
<dbReference type="SUPFAM" id="SSF50182">
    <property type="entry name" value="Sm-like ribonucleoproteins"/>
    <property type="match status" value="1"/>
</dbReference>
<dbReference type="SUPFAM" id="SSF82861">
    <property type="entry name" value="Mechanosensitive channel protein MscS (YggB), transmembrane region"/>
    <property type="match status" value="1"/>
</dbReference>
<evidence type="ECO:0000256" key="2">
    <source>
        <dbReference type="ARBA" id="ARBA00008017"/>
    </source>
</evidence>
<evidence type="ECO:0000256" key="3">
    <source>
        <dbReference type="ARBA" id="ARBA00022475"/>
    </source>
</evidence>
<keyword evidence="6 8" id="KW-0472">Membrane</keyword>
<evidence type="ECO:0000259" key="9">
    <source>
        <dbReference type="Pfam" id="PF00924"/>
    </source>
</evidence>
<feature type="compositionally biased region" description="Basic and acidic residues" evidence="7">
    <location>
        <begin position="728"/>
        <end position="759"/>
    </location>
</feature>
<dbReference type="OrthoDB" id="6500477at2"/>
<dbReference type="InterPro" id="IPR011014">
    <property type="entry name" value="MscS_channel_TM-2"/>
</dbReference>
<dbReference type="InterPro" id="IPR011066">
    <property type="entry name" value="MscS_channel_C_sf"/>
</dbReference>
<feature type="domain" description="Mechanosensitive ion channel MscS" evidence="9">
    <location>
        <begin position="542"/>
        <end position="604"/>
    </location>
</feature>
<dbReference type="AlphaFoldDB" id="A0A4Z0W343"/>
<keyword evidence="4 8" id="KW-0812">Transmembrane</keyword>
<feature type="domain" description="Mechanosensitive ion channel MscS C-terminal" evidence="10">
    <location>
        <begin position="615"/>
        <end position="704"/>
    </location>
</feature>
<protein>
    <submittedName>
        <fullName evidence="13">Mechanosensitive ion channel</fullName>
    </submittedName>
</protein>
<evidence type="ECO:0000256" key="8">
    <source>
        <dbReference type="SAM" id="Phobius"/>
    </source>
</evidence>
<dbReference type="PANTHER" id="PTHR30460:SF0">
    <property type="entry name" value="MODERATE CONDUCTANCE MECHANOSENSITIVE CHANNEL YBIO"/>
    <property type="match status" value="1"/>
</dbReference>
<comment type="caution">
    <text evidence="13">The sequence shown here is derived from an EMBL/GenBank/DDBJ whole genome shotgun (WGS) entry which is preliminary data.</text>
</comment>
<feature type="transmembrane region" description="Helical" evidence="8">
    <location>
        <begin position="251"/>
        <end position="270"/>
    </location>
</feature>
<dbReference type="Proteomes" id="UP000297475">
    <property type="component" value="Unassembled WGS sequence"/>
</dbReference>
<evidence type="ECO:0000313" key="13">
    <source>
        <dbReference type="EMBL" id="TGG91117.1"/>
    </source>
</evidence>
<dbReference type="Gene3D" id="2.30.30.60">
    <property type="match status" value="1"/>
</dbReference>
<feature type="transmembrane region" description="Helical" evidence="8">
    <location>
        <begin position="521"/>
        <end position="539"/>
    </location>
</feature>
<dbReference type="InterPro" id="IPR006685">
    <property type="entry name" value="MscS_channel_2nd"/>
</dbReference>
<name>A0A4Z0W343_9GAMM</name>
<sequence>MPTLSRFCRPFCAALIVLFAGVVWLPVAALAQDQQQTPRQVLADLLEDEESRNRLIDELRQAATEEGAEPAATEPVTFSRMLADSTQGIAQNLVAQFGDALDAISAVSAGETGLDYAVLATNALNLALVIVATLAVFVVLRRLARGLFRRASEWAQQGSQRSPLLRQTLAVLFAASVDILVVVLAWLAGYAGALLILGETGAMATRETLFLNAFLMIEVFKVMIRVVFAARDDGLRLLPMQSEDAAYWNAWLARLVSFIGYGVLLVVPMVNADLSAAVGQVITFAIMLVAFLYALAIILQNRSKVAAKLRAAGEHAQSNYARFSLGLLARSWHWIAIAYFAGLAIVTLLRPEDAMPILVRATIQMVVAIGAGVFLSVVLGQLIGNQLHINEETRHRFPLLEERLNDFIPTVLKVVRMLILVVVVAFILDAWGVFSLGAWLASEAGANVVLKVVTVGLILIVAKALWILMASWIEHRLNPETGAGEPTAREKTLLTIFRNALMVALTIMTLMIVLAEIGINIGPLIAGAGVLGLAIGFGAQKLVQDIITGVFIQMENAINTGDVVSAGGITGVAEKLTIRSLGLRDLSGTYHVIPFSSVEAVSNFMRDFAFHVGEYGVAYREDTDEVIHHLRAAYEELKTDLRSDPETAHQLLEDELEVHGVTALADSSVNVRVRIKTRPGAQWAVGRAYNRLVKRHFDAAGIEIPFPHTTLYFGQDKDGTAPPAPIRIEQEKPAAQEPLDVGKAETNPKHKGDFDEADD</sequence>
<comment type="similarity">
    <text evidence="2">Belongs to the MscS (TC 1.A.23) family.</text>
</comment>
<dbReference type="InterPro" id="IPR045276">
    <property type="entry name" value="YbiO_bact"/>
</dbReference>
<feature type="transmembrane region" description="Helical" evidence="8">
    <location>
        <begin position="332"/>
        <end position="349"/>
    </location>
</feature>
<gene>
    <name evidence="13" type="ORF">E4656_17145</name>
</gene>